<dbReference type="EMBL" id="CP063374">
    <property type="protein sequence ID" value="QOV44844.1"/>
    <property type="molecule type" value="Genomic_DNA"/>
</dbReference>
<reference evidence="2 3" key="1">
    <citation type="submission" date="2020-10" db="EMBL/GenBank/DDBJ databases">
        <title>Streptomyces chromofuscus complate genome analysis.</title>
        <authorList>
            <person name="Anwar N."/>
        </authorList>
    </citation>
    <scope>NUCLEOTIDE SEQUENCE [LARGE SCALE GENOMIC DNA]</scope>
    <source>
        <strain evidence="2 3">DSM 40273</strain>
    </source>
</reference>
<proteinExistence type="predicted"/>
<protein>
    <submittedName>
        <fullName evidence="2">Uncharacterized protein</fullName>
    </submittedName>
</protein>
<dbReference type="KEGG" id="schf:IPT68_02175"/>
<name>A0A7M2T9B4_STRCW</name>
<sequence>MANVVMTAAWSDGQSSPAGPRGTGHVRPRVENPQTAVEDVVDAVLRFGAAAAALVQDVDR</sequence>
<accession>A0A7M2T9B4</accession>
<evidence type="ECO:0000256" key="1">
    <source>
        <dbReference type="SAM" id="MobiDB-lite"/>
    </source>
</evidence>
<evidence type="ECO:0000313" key="3">
    <source>
        <dbReference type="Proteomes" id="UP000594008"/>
    </source>
</evidence>
<evidence type="ECO:0000313" key="2">
    <source>
        <dbReference type="EMBL" id="QOV44844.1"/>
    </source>
</evidence>
<organism evidence="2 3">
    <name type="scientific">Streptomyces chromofuscus</name>
    <dbReference type="NCBI Taxonomy" id="42881"/>
    <lineage>
        <taxon>Bacteria</taxon>
        <taxon>Bacillati</taxon>
        <taxon>Actinomycetota</taxon>
        <taxon>Actinomycetes</taxon>
        <taxon>Kitasatosporales</taxon>
        <taxon>Streptomycetaceae</taxon>
        <taxon>Streptomyces</taxon>
    </lineage>
</organism>
<keyword evidence="3" id="KW-1185">Reference proteome</keyword>
<dbReference type="Proteomes" id="UP000594008">
    <property type="component" value="Chromosome"/>
</dbReference>
<dbReference type="RefSeq" id="WP_189701246.1">
    <property type="nucleotide sequence ID" value="NZ_BMTA01000025.1"/>
</dbReference>
<feature type="region of interest" description="Disordered" evidence="1">
    <location>
        <begin position="1"/>
        <end position="29"/>
    </location>
</feature>
<gene>
    <name evidence="2" type="ORF">IPT68_02175</name>
</gene>
<dbReference type="AlphaFoldDB" id="A0A7M2T9B4"/>